<comment type="caution">
    <text evidence="2">The sequence shown here is derived from an EMBL/GenBank/DDBJ whole genome shotgun (WGS) entry which is preliminary data.</text>
</comment>
<accession>A0AAV1KMF5</accession>
<dbReference type="Proteomes" id="UP001314205">
    <property type="component" value="Unassembled WGS sequence"/>
</dbReference>
<dbReference type="EMBL" id="CAVLGL010000046">
    <property type="protein sequence ID" value="CAK1583042.1"/>
    <property type="molecule type" value="Genomic_DNA"/>
</dbReference>
<dbReference type="AlphaFoldDB" id="A0AAV1KMF5"/>
<sequence>MAEDIDFNDILENIFLSENTQCKESYNEGYRTGCDAGNPEGFHLGYHRGAEIGRELGYYYGIVNNYLEEDDKSEVKHSEKTIKQLKRVKELIDTFPRTNSEQHDILALLEIIRAQYKKASMESTITKIHHHLDRILKYLNPLLPLANCHMVEFFTECHWDELLPKTLRQLLNEWDLNFAIEKFWTYTSDQNNNDRCELRQWIHTAQSHCLTVNNGYCLSIDQLQSHINSWGGIIRPEIKVQEFMTSKKSYEVQAMSSLVASLYNVTGSTHCLEAGGGRGHLLVALTLGYGIPSLTVDCDEIALKNAAKRVKIIQKQWQAIAKKITNGTEECIGESIRCDIHRFASAFVTTKTDISTIMRNAFPEHCDKDVKILLTGLHTCGNLGPDSLKIFKSQPSTMGLFNVPCCYHLLTEKVDAGLFDAFQRDYGCGQESVHGFPMSEYLRGYNLGRNARMLAAQSIDRVVSQKQLPSKSLLYRALFQVIVKRHVPGFALTEGRLKRLATNCNDFTEYFKMADSVLALGLFDRLPDSYLKELSRDLNCQWKQVVLFYLLRLCLAQVIESVLLLDRLLYLLENGFEKAYIVKLFDPVLSPRCHSIVAVR</sequence>
<dbReference type="PANTHER" id="PTHR12496">
    <property type="entry name" value="CGI-41 METHYLTRANSFERASE"/>
    <property type="match status" value="1"/>
</dbReference>
<dbReference type="InterPro" id="IPR052220">
    <property type="entry name" value="METTL25"/>
</dbReference>
<protein>
    <recommendedName>
        <fullName evidence="1">Methyltransferase domain-containing protein</fullName>
    </recommendedName>
</protein>
<keyword evidence="3" id="KW-1185">Reference proteome</keyword>
<evidence type="ECO:0000313" key="2">
    <source>
        <dbReference type="EMBL" id="CAK1583042.1"/>
    </source>
</evidence>
<gene>
    <name evidence="2" type="ORF">PARMNEM_LOCUS4492</name>
</gene>
<dbReference type="Pfam" id="PF13679">
    <property type="entry name" value="Methyltransf_32"/>
    <property type="match status" value="1"/>
</dbReference>
<dbReference type="InterPro" id="IPR025714">
    <property type="entry name" value="Methyltranfer_dom"/>
</dbReference>
<feature type="domain" description="Methyltransferase" evidence="1">
    <location>
        <begin position="247"/>
        <end position="412"/>
    </location>
</feature>
<evidence type="ECO:0000313" key="3">
    <source>
        <dbReference type="Proteomes" id="UP001314205"/>
    </source>
</evidence>
<organism evidence="2 3">
    <name type="scientific">Parnassius mnemosyne</name>
    <name type="common">clouded apollo</name>
    <dbReference type="NCBI Taxonomy" id="213953"/>
    <lineage>
        <taxon>Eukaryota</taxon>
        <taxon>Metazoa</taxon>
        <taxon>Ecdysozoa</taxon>
        <taxon>Arthropoda</taxon>
        <taxon>Hexapoda</taxon>
        <taxon>Insecta</taxon>
        <taxon>Pterygota</taxon>
        <taxon>Neoptera</taxon>
        <taxon>Endopterygota</taxon>
        <taxon>Lepidoptera</taxon>
        <taxon>Glossata</taxon>
        <taxon>Ditrysia</taxon>
        <taxon>Papilionoidea</taxon>
        <taxon>Papilionidae</taxon>
        <taxon>Parnassiinae</taxon>
        <taxon>Parnassini</taxon>
        <taxon>Parnassius</taxon>
        <taxon>Driopa</taxon>
    </lineage>
</organism>
<proteinExistence type="predicted"/>
<dbReference type="PANTHER" id="PTHR12496:SF9">
    <property type="entry name" value="METHYLTRANSFERASE-LIKE PROTEIN 25-RELATED"/>
    <property type="match status" value="1"/>
</dbReference>
<name>A0AAV1KMF5_9NEOP</name>
<evidence type="ECO:0000259" key="1">
    <source>
        <dbReference type="Pfam" id="PF13679"/>
    </source>
</evidence>
<reference evidence="2 3" key="1">
    <citation type="submission" date="2023-11" db="EMBL/GenBank/DDBJ databases">
        <authorList>
            <person name="Hedman E."/>
            <person name="Englund M."/>
            <person name="Stromberg M."/>
            <person name="Nyberg Akerstrom W."/>
            <person name="Nylinder S."/>
            <person name="Jareborg N."/>
            <person name="Kallberg Y."/>
            <person name="Kronander E."/>
        </authorList>
    </citation>
    <scope>NUCLEOTIDE SEQUENCE [LARGE SCALE GENOMIC DNA]</scope>
</reference>